<dbReference type="Gene3D" id="3.20.20.80">
    <property type="entry name" value="Glycosidases"/>
    <property type="match status" value="1"/>
</dbReference>
<dbReference type="InterPro" id="IPR011583">
    <property type="entry name" value="Chitinase_II/V-like_cat"/>
</dbReference>
<feature type="domain" description="Chitin-binding type-2" evidence="10">
    <location>
        <begin position="452"/>
        <end position="508"/>
    </location>
</feature>
<evidence type="ECO:0000256" key="1">
    <source>
        <dbReference type="ARBA" id="ARBA00009121"/>
    </source>
</evidence>
<evidence type="ECO:0000256" key="2">
    <source>
        <dbReference type="ARBA" id="ARBA00022669"/>
    </source>
</evidence>
<feature type="compositionally biased region" description="Pro residues" evidence="8">
    <location>
        <begin position="523"/>
        <end position="538"/>
    </location>
</feature>
<dbReference type="FunFam" id="3.20.20.80:FF:000007">
    <property type="entry name" value="Acidic mammalian chitinase"/>
    <property type="match status" value="1"/>
</dbReference>
<evidence type="ECO:0000256" key="8">
    <source>
        <dbReference type="SAM" id="MobiDB-lite"/>
    </source>
</evidence>
<feature type="domain" description="GH18" evidence="11">
    <location>
        <begin position="25"/>
        <end position="398"/>
    </location>
</feature>
<organism evidence="12 13">
    <name type="scientific">Sinanodonta woodiana</name>
    <name type="common">Chinese pond mussel</name>
    <name type="synonym">Anodonta woodiana</name>
    <dbReference type="NCBI Taxonomy" id="1069815"/>
    <lineage>
        <taxon>Eukaryota</taxon>
        <taxon>Metazoa</taxon>
        <taxon>Spiralia</taxon>
        <taxon>Lophotrochozoa</taxon>
        <taxon>Mollusca</taxon>
        <taxon>Bivalvia</taxon>
        <taxon>Autobranchia</taxon>
        <taxon>Heteroconchia</taxon>
        <taxon>Palaeoheterodonta</taxon>
        <taxon>Unionida</taxon>
        <taxon>Unionoidea</taxon>
        <taxon>Unionidae</taxon>
        <taxon>Unioninae</taxon>
        <taxon>Sinanodonta</taxon>
    </lineage>
</organism>
<dbReference type="Gene3D" id="2.170.140.10">
    <property type="entry name" value="Chitin binding domain"/>
    <property type="match status" value="2"/>
</dbReference>
<dbReference type="InterPro" id="IPR029070">
    <property type="entry name" value="Chitinase_insertion_sf"/>
</dbReference>
<feature type="signal peptide" evidence="9">
    <location>
        <begin position="1"/>
        <end position="24"/>
    </location>
</feature>
<evidence type="ECO:0000259" key="11">
    <source>
        <dbReference type="PROSITE" id="PS51910"/>
    </source>
</evidence>
<evidence type="ECO:0000313" key="12">
    <source>
        <dbReference type="EMBL" id="KAL3875563.1"/>
    </source>
</evidence>
<dbReference type="Pfam" id="PF00704">
    <property type="entry name" value="Glyco_hydro_18"/>
    <property type="match status" value="1"/>
</dbReference>
<protein>
    <recommendedName>
        <fullName evidence="14">Chitinase</fullName>
    </recommendedName>
</protein>
<reference evidence="12 13" key="1">
    <citation type="submission" date="2024-11" db="EMBL/GenBank/DDBJ databases">
        <title>Chromosome-level genome assembly of the freshwater bivalve Anodonta woodiana.</title>
        <authorList>
            <person name="Chen X."/>
        </authorList>
    </citation>
    <scope>NUCLEOTIDE SEQUENCE [LARGE SCALE GENOMIC DNA]</scope>
    <source>
        <strain evidence="12">MN2024</strain>
        <tissue evidence="12">Gills</tissue>
    </source>
</reference>
<comment type="similarity">
    <text evidence="1">Belongs to the glycosyl hydrolase 18 family. Chitinase class II subfamily.</text>
</comment>
<evidence type="ECO:0008006" key="14">
    <source>
        <dbReference type="Google" id="ProtNLM"/>
    </source>
</evidence>
<dbReference type="PANTHER" id="PTHR11177:SF317">
    <property type="entry name" value="CHITINASE 12-RELATED"/>
    <property type="match status" value="1"/>
</dbReference>
<keyword evidence="2" id="KW-0147">Chitin-binding</keyword>
<keyword evidence="4 7" id="KW-0378">Hydrolase</keyword>
<keyword evidence="6 7" id="KW-0326">Glycosidase</keyword>
<dbReference type="FunFam" id="3.10.50.10:FF:000001">
    <property type="entry name" value="Chitinase 3-like 1"/>
    <property type="match status" value="1"/>
</dbReference>
<dbReference type="PROSITE" id="PS50940">
    <property type="entry name" value="CHIT_BIND_II"/>
    <property type="match status" value="2"/>
</dbReference>
<dbReference type="GO" id="GO:0006032">
    <property type="term" value="P:chitin catabolic process"/>
    <property type="evidence" value="ECO:0007669"/>
    <property type="project" value="UniProtKB-ARBA"/>
</dbReference>
<dbReference type="PROSITE" id="PS01095">
    <property type="entry name" value="GH18_1"/>
    <property type="match status" value="1"/>
</dbReference>
<evidence type="ECO:0000256" key="7">
    <source>
        <dbReference type="RuleBase" id="RU000489"/>
    </source>
</evidence>
<dbReference type="InterPro" id="IPR050314">
    <property type="entry name" value="Glycosyl_Hydrlase_18"/>
</dbReference>
<evidence type="ECO:0000259" key="10">
    <source>
        <dbReference type="PROSITE" id="PS50940"/>
    </source>
</evidence>
<dbReference type="PANTHER" id="PTHR11177">
    <property type="entry name" value="CHITINASE"/>
    <property type="match status" value="1"/>
</dbReference>
<feature type="region of interest" description="Disordered" evidence="8">
    <location>
        <begin position="518"/>
        <end position="539"/>
    </location>
</feature>
<keyword evidence="3 9" id="KW-0732">Signal</keyword>
<dbReference type="Pfam" id="PF01607">
    <property type="entry name" value="CBM_14"/>
    <property type="match status" value="2"/>
</dbReference>
<evidence type="ECO:0000256" key="4">
    <source>
        <dbReference type="ARBA" id="ARBA00022801"/>
    </source>
</evidence>
<keyword evidence="5" id="KW-1015">Disulfide bond</keyword>
<comment type="caution">
    <text evidence="12">The sequence shown here is derived from an EMBL/GenBank/DDBJ whole genome shotgun (WGS) entry which is preliminary data.</text>
</comment>
<dbReference type="SUPFAM" id="SSF51445">
    <property type="entry name" value="(Trans)glycosidases"/>
    <property type="match status" value="1"/>
</dbReference>
<dbReference type="AlphaFoldDB" id="A0ABD3WSA0"/>
<sequence>MEISARAFLLTALCVLYLQVRVHAYNRVCYYTNWAQYRPGQGKFVPEDIDPNLCSHIIYAFAKLNGNQLQAFEWNDETTSWMKGMFDRFNAVKSKNPAIKTLLAVGGWNMGSEPFTQMVSTAASRQEFAVTSAKFLRDRNFDGLDLDWEYPANRGSPPVDKQRFTELVKEVKRVFDEDARQTGKTPLLLTAAVAAGKSKIDTAYDVGEICRYLDFISVMTYDLHGSWEDRTGHNSPLFPHAGETGDGRYLNLAWASNYWHQTGCPKHKLNIGLGLYGRSFTLSNPSNNDVMASARGTGEAGQFTREGGFLSYYEVCQMKVAGGQARYIRDQQVPYMTKGDQWVGYDDPDSLQIKVDWIKQNDFGGIMVWALDLDDFTNVCGQGKYPLLTAINNALGHSTVHIVTPPPTVHVFTPKPTRIQPNPNQAQSTRAPIVHEAKTTLTPPNIPSIAKDFTCAQAGNGYHSDPTSCMQYYICAGGTAFKFKCAQGLAWNSANNFCDWPDKVTCPSGTNVVGNQRPVEVVRPPPTTQRPTPPPTNPPTTAFNANPNAFNTHYPIATSPPTPSWMDWSRWATDFLNSVATTNSYWNQPPSASGTVNFCTGKSDGIHANPTSCRKYYDCSNGYVYEYTCPAGTGFSAIYKICDYIDNIPGCRP</sequence>
<keyword evidence="13" id="KW-1185">Reference proteome</keyword>
<dbReference type="EMBL" id="JBJQND010000005">
    <property type="protein sequence ID" value="KAL3875563.1"/>
    <property type="molecule type" value="Genomic_DNA"/>
</dbReference>
<dbReference type="GO" id="GO:0004568">
    <property type="term" value="F:chitinase activity"/>
    <property type="evidence" value="ECO:0007669"/>
    <property type="project" value="UniProtKB-ARBA"/>
</dbReference>
<proteinExistence type="inferred from homology"/>
<dbReference type="Proteomes" id="UP001634394">
    <property type="component" value="Unassembled WGS sequence"/>
</dbReference>
<evidence type="ECO:0000256" key="3">
    <source>
        <dbReference type="ARBA" id="ARBA00022729"/>
    </source>
</evidence>
<dbReference type="SUPFAM" id="SSF54556">
    <property type="entry name" value="Chitinase insertion domain"/>
    <property type="match status" value="1"/>
</dbReference>
<dbReference type="InterPro" id="IPR017853">
    <property type="entry name" value="GH"/>
</dbReference>
<feature type="domain" description="Chitin-binding type-2" evidence="10">
    <location>
        <begin position="596"/>
        <end position="653"/>
    </location>
</feature>
<evidence type="ECO:0000256" key="5">
    <source>
        <dbReference type="ARBA" id="ARBA00023157"/>
    </source>
</evidence>
<gene>
    <name evidence="12" type="ORF">ACJMK2_033504</name>
</gene>
<dbReference type="SUPFAM" id="SSF57625">
    <property type="entry name" value="Invertebrate chitin-binding proteins"/>
    <property type="match status" value="2"/>
</dbReference>
<dbReference type="CDD" id="cd02872">
    <property type="entry name" value="GH18_chitolectin_chitotriosidase"/>
    <property type="match status" value="1"/>
</dbReference>
<evidence type="ECO:0000313" key="13">
    <source>
        <dbReference type="Proteomes" id="UP001634394"/>
    </source>
</evidence>
<name>A0ABD3WSA0_SINWO</name>
<dbReference type="InterPro" id="IPR001223">
    <property type="entry name" value="Glyco_hydro18_cat"/>
</dbReference>
<dbReference type="GO" id="GO:0008061">
    <property type="term" value="F:chitin binding"/>
    <property type="evidence" value="ECO:0007669"/>
    <property type="project" value="UniProtKB-KW"/>
</dbReference>
<dbReference type="Gene3D" id="3.10.50.10">
    <property type="match status" value="1"/>
</dbReference>
<accession>A0ABD3WSA0</accession>
<evidence type="ECO:0000256" key="9">
    <source>
        <dbReference type="SAM" id="SignalP"/>
    </source>
</evidence>
<feature type="chain" id="PRO_5044878977" description="Chitinase" evidence="9">
    <location>
        <begin position="25"/>
        <end position="653"/>
    </location>
</feature>
<dbReference type="InterPro" id="IPR001579">
    <property type="entry name" value="Glyco_hydro_18_chit_AS"/>
</dbReference>
<dbReference type="SMART" id="SM00494">
    <property type="entry name" value="ChtBD2"/>
    <property type="match status" value="2"/>
</dbReference>
<dbReference type="InterPro" id="IPR002557">
    <property type="entry name" value="Chitin-bd_dom"/>
</dbReference>
<dbReference type="PROSITE" id="PS51910">
    <property type="entry name" value="GH18_2"/>
    <property type="match status" value="1"/>
</dbReference>
<dbReference type="SMART" id="SM00636">
    <property type="entry name" value="Glyco_18"/>
    <property type="match status" value="1"/>
</dbReference>
<evidence type="ECO:0000256" key="6">
    <source>
        <dbReference type="ARBA" id="ARBA00023295"/>
    </source>
</evidence>
<dbReference type="InterPro" id="IPR036508">
    <property type="entry name" value="Chitin-bd_dom_sf"/>
</dbReference>